<dbReference type="AlphaFoldDB" id="A0A0A8ZV39"/>
<protein>
    <submittedName>
        <fullName evidence="1">Uncharacterized protein</fullName>
    </submittedName>
</protein>
<proteinExistence type="predicted"/>
<accession>A0A0A8ZV39</accession>
<reference evidence="1" key="1">
    <citation type="submission" date="2014-09" db="EMBL/GenBank/DDBJ databases">
        <authorList>
            <person name="Magalhaes I.L.F."/>
            <person name="Oliveira U."/>
            <person name="Santos F.R."/>
            <person name="Vidigal T.H.D.A."/>
            <person name="Brescovit A.D."/>
            <person name="Santos A.J."/>
        </authorList>
    </citation>
    <scope>NUCLEOTIDE SEQUENCE</scope>
    <source>
        <tissue evidence="1">Shoot tissue taken approximately 20 cm above the soil surface</tissue>
    </source>
</reference>
<organism evidence="1">
    <name type="scientific">Arundo donax</name>
    <name type="common">Giant reed</name>
    <name type="synonym">Donax arundinaceus</name>
    <dbReference type="NCBI Taxonomy" id="35708"/>
    <lineage>
        <taxon>Eukaryota</taxon>
        <taxon>Viridiplantae</taxon>
        <taxon>Streptophyta</taxon>
        <taxon>Embryophyta</taxon>
        <taxon>Tracheophyta</taxon>
        <taxon>Spermatophyta</taxon>
        <taxon>Magnoliopsida</taxon>
        <taxon>Liliopsida</taxon>
        <taxon>Poales</taxon>
        <taxon>Poaceae</taxon>
        <taxon>PACMAD clade</taxon>
        <taxon>Arundinoideae</taxon>
        <taxon>Arundineae</taxon>
        <taxon>Arundo</taxon>
    </lineage>
</organism>
<reference evidence="1" key="2">
    <citation type="journal article" date="2015" name="Data Brief">
        <title>Shoot transcriptome of the giant reed, Arundo donax.</title>
        <authorList>
            <person name="Barrero R.A."/>
            <person name="Guerrero F.D."/>
            <person name="Moolhuijzen P."/>
            <person name="Goolsby J.A."/>
            <person name="Tidwell J."/>
            <person name="Bellgard S.E."/>
            <person name="Bellgard M.I."/>
        </authorList>
    </citation>
    <scope>NUCLEOTIDE SEQUENCE</scope>
    <source>
        <tissue evidence="1">Shoot tissue taken approximately 20 cm above the soil surface</tissue>
    </source>
</reference>
<name>A0A0A8ZV39_ARUDO</name>
<evidence type="ECO:0000313" key="1">
    <source>
        <dbReference type="EMBL" id="JAD42656.1"/>
    </source>
</evidence>
<dbReference type="EMBL" id="GBRH01255239">
    <property type="protein sequence ID" value="JAD42656.1"/>
    <property type="molecule type" value="Transcribed_RNA"/>
</dbReference>
<sequence length="29" mass="3231">MEKRIRLLAGGGKDQIRAGRCRIANGRFS</sequence>